<proteinExistence type="predicted"/>
<name>A0A3B1BXC1_9ZZZZ</name>
<dbReference type="SUPFAM" id="SSF56935">
    <property type="entry name" value="Porins"/>
    <property type="match status" value="1"/>
</dbReference>
<sequence length="490" mass="55248">MSIHKREITVILFIVYCLAWPTTASAQGKADDSTGAGIEDILGGFDDEPKDASQVDDILGGFDDAPAEMDKTADESGKAAPSPVELGGSYTLASSYNYAHKAPEEGKTDYRGLSRLRSELQIDIDIGISEQWKAFVSGRTFYDAAYAINGRDNYTDKVLDTYEAETEFRDMFIQGTLTPNLDVKIGRQIIVWGKSDNVRVTDVLNPFDNREPGMVDIEDLRLPVTATRLDYYFDQWSVTAIAIHEIRFNKNPAYGSDFYPFDYVEPYEEKPGNSMKNWEYALALNGIFKGWDISFYYARIFGDYPYGEVARVAGAAEPIITLKHNRLQMYGVSANWAVKSWLIKAEAAYFDRLKYSFIQEEAKGRFDVLAGVEYAGFSDNILSLEIVNRHIMGYDQKMEATPDATGEDQFQSFFRYSGDFYNARLHILFLFSLFDTDGSDGGFGRLQAKYDIVDTLSVTAGVVTYQSGENLFFNKIGDNDRIFVDLKRSF</sequence>
<reference evidence="1" key="1">
    <citation type="submission" date="2018-06" db="EMBL/GenBank/DDBJ databases">
        <authorList>
            <person name="Zhirakovskaya E."/>
        </authorList>
    </citation>
    <scope>NUCLEOTIDE SEQUENCE</scope>
</reference>
<evidence type="ECO:0000313" key="1">
    <source>
        <dbReference type="EMBL" id="VAX22986.1"/>
    </source>
</evidence>
<dbReference type="Pfam" id="PF06980">
    <property type="entry name" value="DUF1302"/>
    <property type="match status" value="1"/>
</dbReference>
<dbReference type="InterPro" id="IPR010727">
    <property type="entry name" value="DUF1302"/>
</dbReference>
<accession>A0A3B1BXC1</accession>
<dbReference type="EMBL" id="UOGE01000079">
    <property type="protein sequence ID" value="VAX22986.1"/>
    <property type="molecule type" value="Genomic_DNA"/>
</dbReference>
<dbReference type="AlphaFoldDB" id="A0A3B1BXC1"/>
<protein>
    <submittedName>
        <fullName evidence="1">Uncharacterized protein</fullName>
    </submittedName>
</protein>
<gene>
    <name evidence="1" type="ORF">MNBD_NITROSPINAE02-1950</name>
</gene>
<organism evidence="1">
    <name type="scientific">hydrothermal vent metagenome</name>
    <dbReference type="NCBI Taxonomy" id="652676"/>
    <lineage>
        <taxon>unclassified sequences</taxon>
        <taxon>metagenomes</taxon>
        <taxon>ecological metagenomes</taxon>
    </lineage>
</organism>